<comment type="caution">
    <text evidence="1">The sequence shown here is derived from an EMBL/GenBank/DDBJ whole genome shotgun (WGS) entry which is preliminary data.</text>
</comment>
<dbReference type="EMBL" id="JADKYB010000030">
    <property type="protein sequence ID" value="MBM9510050.1"/>
    <property type="molecule type" value="Genomic_DNA"/>
</dbReference>
<evidence type="ECO:0000313" key="2">
    <source>
        <dbReference type="Proteomes" id="UP000749040"/>
    </source>
</evidence>
<accession>A0ABS2U6C5</accession>
<proteinExistence type="predicted"/>
<name>A0ABS2U6C5_9ACTN</name>
<keyword evidence="2" id="KW-1185">Reference proteome</keyword>
<sequence length="110" mass="11697">MTTPPPHPVDPSNVIQIHPSYVGHQPAASVPVCGTRDLTLPGGPPCGEPAIVHIRWQGDVQHPKATLACPAHAEQALARLAYWAHHPATAACTSAKPTWHDTHCTQEGTQ</sequence>
<evidence type="ECO:0000313" key="1">
    <source>
        <dbReference type="EMBL" id="MBM9510050.1"/>
    </source>
</evidence>
<dbReference type="RefSeq" id="WP_205363698.1">
    <property type="nucleotide sequence ID" value="NZ_JADKYB010000030.1"/>
</dbReference>
<organism evidence="1 2">
    <name type="scientific">Actinacidiphila acididurans</name>
    <dbReference type="NCBI Taxonomy" id="2784346"/>
    <lineage>
        <taxon>Bacteria</taxon>
        <taxon>Bacillati</taxon>
        <taxon>Actinomycetota</taxon>
        <taxon>Actinomycetes</taxon>
        <taxon>Kitasatosporales</taxon>
        <taxon>Streptomycetaceae</taxon>
        <taxon>Actinacidiphila</taxon>
    </lineage>
</organism>
<gene>
    <name evidence="1" type="ORF">ITX44_36935</name>
</gene>
<reference evidence="1 2" key="1">
    <citation type="submission" date="2021-01" db="EMBL/GenBank/DDBJ databases">
        <title>Streptomyces acididurans sp. nov., isolated from a peat swamp forest soil.</title>
        <authorList>
            <person name="Chantavorakit T."/>
            <person name="Duangmal K."/>
        </authorList>
    </citation>
    <scope>NUCLEOTIDE SEQUENCE [LARGE SCALE GENOMIC DNA]</scope>
    <source>
        <strain evidence="1 2">KK5PA1</strain>
    </source>
</reference>
<dbReference type="Proteomes" id="UP000749040">
    <property type="component" value="Unassembled WGS sequence"/>
</dbReference>
<protein>
    <submittedName>
        <fullName evidence="1">Uncharacterized protein</fullName>
    </submittedName>
</protein>